<sequence>MNYIHQNSYIVPGTPGYRLIENSSATRPSAGEASALSGESGDMIALSYSHGKPSNSSHVMTPVRGTFILPELPEGGTHTVVASGKVDDSVSLTVDDSSVSSTSGAPHSFSISIEGLQPGVHKLAVVHHNIDYYPDPTGNISVISGSVGPCPRFEIEPDENVKVDCECGCGCDRNDGDSGGELPAPAARISIPHGSFGSSSAGSGIIREARLQYMRWSVTFGTFRGMGGIPKGRIELIGYRYSASLLTPAGLAYSHPAASFVSLPAGGIRPNSLLRVRQGGAYANYICDANGRTAFGVGSTSSSTDRADFVTELVRTPSAALPLAEAAYLRILKTDGTATFYHLETGAFAACISSQNSLLTAEEAAQYLDIVREQNGTIRQIWNYWDGLADIVAAENGYIVALYLPNQITGQNPASGLYTTSGTPFQTYAIGGDPAASSLTVTETDHTLPASMPPYTTEWTETDRLWNITRGTGDTAVSTTRTRETSPLAGTYRIVTTVSKGGAAASVVAENYISLPVGELLLSRTEGYGSPQALTTAYTYDGAGSRISSIGPQQGETRTIHDAHGRATVLALPWAGGQNRIINTSYRSDGATWTDEPAQIDTTIVDAGGIPRLHLRETYAYSETNAVKRVEKRSTANGLTRLEITETWQGNAENIHARGRLRMTQTADGIQTWHDYAPASAHGALYTATEETRIGGQPVPGHSTRSTAWIDAQGNALRTEQHILDSAGHWQLLAAADYEHDIRNRWTKRTRSNGRTTTRAHICTGDLLRETDENGTTTTYGYDSSRQLIETVRSATATTPETVTSYQRDAQGRILRTRRDTGAMTTVETAAYDLQGRLIAQTDTLGRTTAYAYSADGLTETLTTPSGATLITERNPDGSLARQHGTGQRELLHEHDYSNARIRHTVKLADRSTILSQTLENGFGETVVVTTPSTTGYLYDRTTYNNKGQITQRQRDTGSAAGSLAMAPTLYEHDAFGNPAKETWKLAATPTLANSRITTWAYRVETRADGIYRIAVATKNNGKGTTCTETAAQLISEHPTLETRSEHTCPRGHTTVDSTAYGEGAERIVTQTLPTSVIEAAATVIDGYTVSQTDHAGITTTARRDWTATGLRLTQTDGRGNASVTLTDIAGRPVSATDAAGHTTATAYCPCCDNPACITDALGHTARYAYDIRGRKTAEWGTGIQPARYAYDEADRLTALTTWRADEENIETDPTERTDGDTTTWQYHDATGLLTRKTYADASHEDTEYNALNMLSQKTDARGIVSTYTWDTAKGLCTRIEHSDATPAQQNTWNHIGNLYRIADAQGTRDIVYNNYNEKDTDSVTVAGIKHTVTETYDAYGRPAGYTLTKPGSTLDTVAWRYGTDGRLNQASFLQGTEEKTFAYAYLPGSHLLHTLAHPNGLLTTRSYEPQRDLPTAIDTTRGATGVVLRGYTYDALGRPATRTRARQGTTRQDAFAYNDRSELTGATLGTAPYAYAYDNIGNRETAQEAAQSVTSYAANQLNQYTAIGQNAAEPFIPAYDADGNQTTLQTQTGKWTVDYNANNRPTRFTSQDGNTIVENGYDYMGRRYMKKVSVNGTVILHQHYLYRGYLQIAALDLTRSNAPALWLLHWDPTQPVATRPLSLRKNGTWYTYGHDLTKNVTELYKADGTIATAYDYTPYGSVTATGIDQPIQWSSEHYDPELALVYYNYRHYNPADGRWINRDPIAEEGGRNLYGFARNRVMDLFDFLGLWTKVEGSEHTWCAERGDSLSGLALQYGASHNDWQCLWPTSDTGDHGYPNSIWEGDKYDASNLDTNCPSNSLAVALVRSFGEQDSVVFDVSPVNISAVQVPLEIARRAKYGATPITSFHVSGHGARGLDAAFDEEHKYFTSVDIRRLSQSPSFANAKQKKGPVRCWFCRSASVRLATCYSNIMALQFATNILRKGSVSWGTRHITGVEPEYYVLGDLRWFYKNDDGSSIHSNPDNAIKSPTWVKFDGKL</sequence>
<evidence type="ECO:0000313" key="4">
    <source>
        <dbReference type="Proteomes" id="UP000176204"/>
    </source>
</evidence>
<dbReference type="NCBIfam" id="TIGR03696">
    <property type="entry name" value="Rhs_assc_core"/>
    <property type="match status" value="1"/>
</dbReference>
<dbReference type="KEGG" id="agl:PYTT_0574"/>
<name>A0A1C7PED8_9BACT</name>
<dbReference type="NCBIfam" id="TIGR01643">
    <property type="entry name" value="YD_repeat_2x"/>
    <property type="match status" value="3"/>
</dbReference>
<dbReference type="InterPro" id="IPR056823">
    <property type="entry name" value="TEN-like_YD-shell"/>
</dbReference>
<evidence type="ECO:0000313" key="3">
    <source>
        <dbReference type="EMBL" id="SEH76640.1"/>
    </source>
</evidence>
<dbReference type="STRING" id="1679444.PYTT_0574"/>
<dbReference type="Pfam" id="PF05593">
    <property type="entry name" value="RHS_repeat"/>
    <property type="match status" value="1"/>
</dbReference>
<dbReference type="EMBL" id="LT629973">
    <property type="protein sequence ID" value="SEH76640.1"/>
    <property type="molecule type" value="Genomic_DNA"/>
</dbReference>
<dbReference type="PANTHER" id="PTHR32305:SF15">
    <property type="entry name" value="PROTEIN RHSA-RELATED"/>
    <property type="match status" value="1"/>
</dbReference>
<organism evidence="3 4">
    <name type="scientific">Akkermansia glycaniphila</name>
    <dbReference type="NCBI Taxonomy" id="1679444"/>
    <lineage>
        <taxon>Bacteria</taxon>
        <taxon>Pseudomonadati</taxon>
        <taxon>Verrucomicrobiota</taxon>
        <taxon>Verrucomicrobiia</taxon>
        <taxon>Verrucomicrobiales</taxon>
        <taxon>Akkermansiaceae</taxon>
        <taxon>Akkermansia</taxon>
    </lineage>
</organism>
<dbReference type="Gene3D" id="2.180.10.10">
    <property type="entry name" value="RHS repeat-associated core"/>
    <property type="match status" value="3"/>
</dbReference>
<dbReference type="OrthoDB" id="174505at2"/>
<dbReference type="InterPro" id="IPR050708">
    <property type="entry name" value="T6SS_VgrG/RHS"/>
</dbReference>
<protein>
    <submittedName>
        <fullName evidence="3">Yd repeat 2x: yd repeat (Two copies)</fullName>
    </submittedName>
</protein>
<dbReference type="Pfam" id="PF25023">
    <property type="entry name" value="TEN_YD-shell"/>
    <property type="match status" value="2"/>
</dbReference>
<dbReference type="InterPro" id="IPR006530">
    <property type="entry name" value="YD"/>
</dbReference>
<proteinExistence type="predicted"/>
<dbReference type="Proteomes" id="UP000176204">
    <property type="component" value="Chromosome I"/>
</dbReference>
<evidence type="ECO:0000256" key="1">
    <source>
        <dbReference type="ARBA" id="ARBA00022737"/>
    </source>
</evidence>
<gene>
    <name evidence="3" type="ORF">PYTT_0574</name>
</gene>
<dbReference type="PATRIC" id="fig|1679444.3.peg.2060"/>
<evidence type="ECO:0000259" key="2">
    <source>
        <dbReference type="Pfam" id="PF25023"/>
    </source>
</evidence>
<dbReference type="InterPro" id="IPR022385">
    <property type="entry name" value="Rhs_assc_core"/>
</dbReference>
<feature type="domain" description="Teneurin-like YD-shell" evidence="2">
    <location>
        <begin position="802"/>
        <end position="959"/>
    </location>
</feature>
<accession>A0A1C7PED8</accession>
<dbReference type="PANTHER" id="PTHR32305">
    <property type="match status" value="1"/>
</dbReference>
<reference evidence="4" key="1">
    <citation type="submission" date="2016-09" db="EMBL/GenBank/DDBJ databases">
        <authorList>
            <person name="Koehorst J."/>
        </authorList>
    </citation>
    <scope>NUCLEOTIDE SEQUENCE [LARGE SCALE GENOMIC DNA]</scope>
</reference>
<dbReference type="InterPro" id="IPR031325">
    <property type="entry name" value="RHS_repeat"/>
</dbReference>
<keyword evidence="1" id="KW-0677">Repeat</keyword>
<feature type="domain" description="Teneurin-like YD-shell" evidence="2">
    <location>
        <begin position="1432"/>
        <end position="1704"/>
    </location>
</feature>
<dbReference type="RefSeq" id="WP_067773259.1">
    <property type="nucleotide sequence ID" value="NZ_LIGX01000010.1"/>
</dbReference>
<keyword evidence="4" id="KW-1185">Reference proteome</keyword>